<feature type="transmembrane region" description="Helical" evidence="1">
    <location>
        <begin position="21"/>
        <end position="46"/>
    </location>
</feature>
<feature type="transmembrane region" description="Helical" evidence="1">
    <location>
        <begin position="121"/>
        <end position="142"/>
    </location>
</feature>
<gene>
    <name evidence="2" type="ORF">FNH05_31435</name>
</gene>
<dbReference type="OrthoDB" id="3294220at2"/>
<feature type="transmembrane region" description="Helical" evidence="1">
    <location>
        <begin position="66"/>
        <end position="86"/>
    </location>
</feature>
<comment type="caution">
    <text evidence="2">The sequence shown here is derived from an EMBL/GenBank/DDBJ whole genome shotgun (WGS) entry which is preliminary data.</text>
</comment>
<accession>A0A558AQ98</accession>
<name>A0A558AQ98_9PSEU</name>
<dbReference type="AlphaFoldDB" id="A0A558AQ98"/>
<protein>
    <submittedName>
        <fullName evidence="2">ABC transporter permease</fullName>
    </submittedName>
</protein>
<feature type="transmembrane region" description="Helical" evidence="1">
    <location>
        <begin position="241"/>
        <end position="263"/>
    </location>
</feature>
<reference evidence="2 3" key="1">
    <citation type="submission" date="2019-07" db="EMBL/GenBank/DDBJ databases">
        <authorList>
            <person name="Duangmal K."/>
            <person name="Teo W.F.A."/>
        </authorList>
    </citation>
    <scope>NUCLEOTIDE SEQUENCE [LARGE SCALE GENOMIC DNA]</scope>
    <source>
        <strain evidence="2 3">TBRC 6029</strain>
    </source>
</reference>
<feature type="transmembrane region" description="Helical" evidence="1">
    <location>
        <begin position="169"/>
        <end position="186"/>
    </location>
</feature>
<keyword evidence="1" id="KW-1133">Transmembrane helix</keyword>
<proteinExistence type="predicted"/>
<keyword evidence="3" id="KW-1185">Reference proteome</keyword>
<reference evidence="2 3" key="2">
    <citation type="submission" date="2019-08" db="EMBL/GenBank/DDBJ databases">
        <title>Amycolatopsis acidicola sp. nov., isolated from peat swamp forest soil.</title>
        <authorList>
            <person name="Srisuk N."/>
        </authorList>
    </citation>
    <scope>NUCLEOTIDE SEQUENCE [LARGE SCALE GENOMIC DNA]</scope>
    <source>
        <strain evidence="2 3">TBRC 6029</strain>
    </source>
</reference>
<evidence type="ECO:0000313" key="2">
    <source>
        <dbReference type="EMBL" id="TVT26433.1"/>
    </source>
</evidence>
<keyword evidence="1" id="KW-0812">Transmembrane</keyword>
<organism evidence="2 3">
    <name type="scientific">Amycolatopsis rhizosphaerae</name>
    <dbReference type="NCBI Taxonomy" id="2053003"/>
    <lineage>
        <taxon>Bacteria</taxon>
        <taxon>Bacillati</taxon>
        <taxon>Actinomycetota</taxon>
        <taxon>Actinomycetes</taxon>
        <taxon>Pseudonocardiales</taxon>
        <taxon>Pseudonocardiaceae</taxon>
        <taxon>Amycolatopsis</taxon>
    </lineage>
</organism>
<dbReference type="RefSeq" id="WP_144592479.1">
    <property type="nucleotide sequence ID" value="NZ_VJWX01000494.1"/>
</dbReference>
<dbReference type="EMBL" id="VJWX01000494">
    <property type="protein sequence ID" value="TVT26433.1"/>
    <property type="molecule type" value="Genomic_DNA"/>
</dbReference>
<evidence type="ECO:0000313" key="3">
    <source>
        <dbReference type="Proteomes" id="UP000320011"/>
    </source>
</evidence>
<dbReference type="Proteomes" id="UP000320011">
    <property type="component" value="Unassembled WGS sequence"/>
</dbReference>
<feature type="transmembrane region" description="Helical" evidence="1">
    <location>
        <begin position="193"/>
        <end position="213"/>
    </location>
</feature>
<sequence>MKLVFAEFRKLFSLPSTYVAIGLSLAGTLGIAAANVLFAAANVLSLRAKLDSGNLGPLPRAGTLDAGFATTVIGTIGVIVLGVVVVSSEYSRDTDDAAHGRQIVTTLVALPRRGALIAAKALVVALTSGVLAAVAIPATILLSQSLLGRHGHPAAEAVSALAPRAAGEILYWVLTALLAFAITTLVRSGVVPLVVLITNTSLVSVTLLLARWLPPARYLPDVAGTQMFAVGYPAPDMLSPVSGGVVMALWTLALLVAAAIVFARRDA</sequence>
<keyword evidence="1" id="KW-0472">Membrane</keyword>
<evidence type="ECO:0000256" key="1">
    <source>
        <dbReference type="SAM" id="Phobius"/>
    </source>
</evidence>